<accession>A0A1H4V5R9</accession>
<keyword evidence="2" id="KW-1185">Reference proteome</keyword>
<evidence type="ECO:0000313" key="2">
    <source>
        <dbReference type="Proteomes" id="UP000182241"/>
    </source>
</evidence>
<reference evidence="2" key="1">
    <citation type="submission" date="2016-10" db="EMBL/GenBank/DDBJ databases">
        <authorList>
            <person name="Varghese N."/>
            <person name="Submissions S."/>
        </authorList>
    </citation>
    <scope>NUCLEOTIDE SEQUENCE [LARGE SCALE GENOMIC DNA]</scope>
    <source>
        <strain evidence="2">DSM 44234</strain>
    </source>
</reference>
<dbReference type="Proteomes" id="UP000182241">
    <property type="component" value="Unassembled WGS sequence"/>
</dbReference>
<proteinExistence type="predicted"/>
<name>A0A1H4V5R9_TSUTY</name>
<dbReference type="AlphaFoldDB" id="A0A1H4V5R9"/>
<dbReference type="EMBL" id="FNSA01000003">
    <property type="protein sequence ID" value="SEC75978.1"/>
    <property type="molecule type" value="Genomic_DNA"/>
</dbReference>
<protein>
    <submittedName>
        <fullName evidence="1">Uncharacterized protein</fullName>
    </submittedName>
</protein>
<organism evidence="1 2">
    <name type="scientific">Tsukamurella tyrosinosolvens</name>
    <dbReference type="NCBI Taxonomy" id="57704"/>
    <lineage>
        <taxon>Bacteria</taxon>
        <taxon>Bacillati</taxon>
        <taxon>Actinomycetota</taxon>
        <taxon>Actinomycetes</taxon>
        <taxon>Mycobacteriales</taxon>
        <taxon>Tsukamurellaceae</taxon>
        <taxon>Tsukamurella</taxon>
    </lineage>
</organism>
<dbReference type="RefSeq" id="WP_068742853.1">
    <property type="nucleotide sequence ID" value="NZ_FNSA01000003.1"/>
</dbReference>
<dbReference type="STRING" id="57704.SAMN04489793_3141"/>
<gene>
    <name evidence="1" type="ORF">SAMN04489793_3141</name>
</gene>
<evidence type="ECO:0000313" key="1">
    <source>
        <dbReference type="EMBL" id="SEC75978.1"/>
    </source>
</evidence>
<sequence>MAEISFEGAPGDSIAGALRFAAGFAARQLLNEEVPVDAVVTWSQGGQFRGRLTDQLDTTITVGDREIELNSLQAIEFYPPEEASHG</sequence>